<evidence type="ECO:0000313" key="1">
    <source>
        <dbReference type="EMBL" id="NYI96734.1"/>
    </source>
</evidence>
<reference evidence="1 2" key="1">
    <citation type="submission" date="2020-07" db="EMBL/GenBank/DDBJ databases">
        <title>Sequencing the genomes of 1000 actinobacteria strains.</title>
        <authorList>
            <person name="Klenk H.-P."/>
        </authorList>
    </citation>
    <scope>NUCLEOTIDE SEQUENCE [LARGE SCALE GENOMIC DNA]</scope>
    <source>
        <strain evidence="1 2">DSM 45927</strain>
    </source>
</reference>
<comment type="caution">
    <text evidence="1">The sequence shown here is derived from an EMBL/GenBank/DDBJ whole genome shotgun (WGS) entry which is preliminary data.</text>
</comment>
<gene>
    <name evidence="1" type="ORF">HNR12_003011</name>
</gene>
<organism evidence="1 2">
    <name type="scientific">Streptomonospora nanhaiensis</name>
    <dbReference type="NCBI Taxonomy" id="1323731"/>
    <lineage>
        <taxon>Bacteria</taxon>
        <taxon>Bacillati</taxon>
        <taxon>Actinomycetota</taxon>
        <taxon>Actinomycetes</taxon>
        <taxon>Streptosporangiales</taxon>
        <taxon>Nocardiopsidaceae</taxon>
        <taxon>Streptomonospora</taxon>
    </lineage>
</organism>
<evidence type="ECO:0000313" key="2">
    <source>
        <dbReference type="Proteomes" id="UP000575985"/>
    </source>
</evidence>
<protein>
    <submittedName>
        <fullName evidence="1">Uncharacterized protein</fullName>
    </submittedName>
</protein>
<keyword evidence="2" id="KW-1185">Reference proteome</keyword>
<accession>A0A853BPM1</accession>
<dbReference type="Proteomes" id="UP000575985">
    <property type="component" value="Unassembled WGS sequence"/>
</dbReference>
<dbReference type="AlphaFoldDB" id="A0A853BPM1"/>
<dbReference type="EMBL" id="JACCFO010000001">
    <property type="protein sequence ID" value="NYI96734.1"/>
    <property type="molecule type" value="Genomic_DNA"/>
</dbReference>
<sequence>MVRGSQCKQARRTGAVRIVRPGVMTPAGEVEVAAV</sequence>
<proteinExistence type="predicted"/>
<name>A0A853BPM1_9ACTN</name>